<reference evidence="4" key="3">
    <citation type="submission" date="2025-09" db="UniProtKB">
        <authorList>
            <consortium name="Ensembl"/>
        </authorList>
    </citation>
    <scope>IDENTIFICATION</scope>
</reference>
<keyword evidence="1" id="KW-0479">Metal-binding</keyword>
<dbReference type="Ensembl" id="ENSNFUT00015013893.1">
    <property type="protein sequence ID" value="ENSNFUP00015013220.1"/>
    <property type="gene ID" value="ENSNFUG00015006495.1"/>
</dbReference>
<evidence type="ECO:0000313" key="4">
    <source>
        <dbReference type="Ensembl" id="ENSNFUP00015013220.1"/>
    </source>
</evidence>
<dbReference type="InterPro" id="IPR032567">
    <property type="entry name" value="RTL1-rel"/>
</dbReference>
<dbReference type="SUPFAM" id="SSF57756">
    <property type="entry name" value="Retrovirus zinc finger-like domains"/>
    <property type="match status" value="1"/>
</dbReference>
<protein>
    <recommendedName>
        <fullName evidence="3">CCHC-type domain-containing protein</fullName>
    </recommendedName>
</protein>
<evidence type="ECO:0000256" key="2">
    <source>
        <dbReference type="SAM" id="MobiDB-lite"/>
    </source>
</evidence>
<organism evidence="4 5">
    <name type="scientific">Nothobranchius furzeri</name>
    <name type="common">Turquoise killifish</name>
    <dbReference type="NCBI Taxonomy" id="105023"/>
    <lineage>
        <taxon>Eukaryota</taxon>
        <taxon>Metazoa</taxon>
        <taxon>Chordata</taxon>
        <taxon>Craniata</taxon>
        <taxon>Vertebrata</taxon>
        <taxon>Euteleostomi</taxon>
        <taxon>Actinopterygii</taxon>
        <taxon>Neopterygii</taxon>
        <taxon>Teleostei</taxon>
        <taxon>Neoteleostei</taxon>
        <taxon>Acanthomorphata</taxon>
        <taxon>Ovalentaria</taxon>
        <taxon>Atherinomorphae</taxon>
        <taxon>Cyprinodontiformes</taxon>
        <taxon>Nothobranchiidae</taxon>
        <taxon>Nothobranchius</taxon>
    </lineage>
</organism>
<dbReference type="Proteomes" id="UP000694548">
    <property type="component" value="Chromosome sgr05"/>
</dbReference>
<dbReference type="PANTHER" id="PTHR15503:SF22">
    <property type="entry name" value="TRANSPOSON TY3-I GAG POLYPROTEIN"/>
    <property type="match status" value="1"/>
</dbReference>
<feature type="compositionally biased region" description="Low complexity" evidence="2">
    <location>
        <begin position="81"/>
        <end position="98"/>
    </location>
</feature>
<dbReference type="GeneTree" id="ENSGT00950000183173"/>
<dbReference type="PROSITE" id="PS50158">
    <property type="entry name" value="ZF_CCHC"/>
    <property type="match status" value="1"/>
</dbReference>
<proteinExistence type="predicted"/>
<dbReference type="InterPro" id="IPR001878">
    <property type="entry name" value="Znf_CCHC"/>
</dbReference>
<keyword evidence="1" id="KW-0863">Zinc-finger</keyword>
<dbReference type="GO" id="GO:0008270">
    <property type="term" value="F:zinc ion binding"/>
    <property type="evidence" value="ECO:0007669"/>
    <property type="project" value="UniProtKB-KW"/>
</dbReference>
<evidence type="ECO:0000256" key="1">
    <source>
        <dbReference type="PROSITE-ProRule" id="PRU00047"/>
    </source>
</evidence>
<keyword evidence="5" id="KW-1185">Reference proteome</keyword>
<dbReference type="PANTHER" id="PTHR15503">
    <property type="entry name" value="LDOC1 RELATED"/>
    <property type="match status" value="1"/>
</dbReference>
<dbReference type="AlphaFoldDB" id="A0A8C6L166"/>
<reference evidence="4" key="1">
    <citation type="submission" date="2014-08" db="EMBL/GenBank/DDBJ databases">
        <authorList>
            <person name="Senf B."/>
            <person name="Petzold A."/>
            <person name="Downie B.R."/>
            <person name="Koch P."/>
            <person name="Platzer M."/>
        </authorList>
    </citation>
    <scope>NUCLEOTIDE SEQUENCE [LARGE SCALE GENOMIC DNA]</scope>
    <source>
        <strain evidence="4">GRZ</strain>
    </source>
</reference>
<dbReference type="Pfam" id="PF19259">
    <property type="entry name" value="Ty3_capsid"/>
    <property type="match status" value="1"/>
</dbReference>
<evidence type="ECO:0000259" key="3">
    <source>
        <dbReference type="PROSITE" id="PS50158"/>
    </source>
</evidence>
<sequence>MSWIKHIPQIVTESSGHNSNPAESVLSNLSHRLSQQEQNLPLVMEQLSAANQRYQQLETLVRQIHETLSQTNHPPQPSVPPSAASTSVSPSSQEQASPMERTHFRVAPSPQTETFGGEFEDCNSFLLQCKLAFERSPSAFISDSAKISYIVGLLRGRALMWAEAKSHDDSFLQGPYNAFLSDFKLTFGRHKSVSDIRKKLWTLSQGKRTVADLAVDFRILAARTTWNEDALILVFTEALSDKVRNQLALCPEPSALEELIRLAMSIDKRQRELSRHAPVPAVAATHDQNSCASNRLQPDTEEPMQMGRTRLTQEEREHCQRSGLCLYCGTAGHFVNSCPKQPKGRARWQSWDYWWVEIQIFLVPGVFSHVFCP</sequence>
<accession>A0A8C6L166</accession>
<evidence type="ECO:0000313" key="5">
    <source>
        <dbReference type="Proteomes" id="UP000694548"/>
    </source>
</evidence>
<name>A0A8C6L166_NOTFU</name>
<reference evidence="4" key="2">
    <citation type="submission" date="2025-08" db="UniProtKB">
        <authorList>
            <consortium name="Ensembl"/>
        </authorList>
    </citation>
    <scope>IDENTIFICATION</scope>
</reference>
<dbReference type="InterPro" id="IPR036875">
    <property type="entry name" value="Znf_CCHC_sf"/>
</dbReference>
<keyword evidence="1" id="KW-0862">Zinc</keyword>
<dbReference type="GO" id="GO:0003676">
    <property type="term" value="F:nucleic acid binding"/>
    <property type="evidence" value="ECO:0007669"/>
    <property type="project" value="InterPro"/>
</dbReference>
<dbReference type="InterPro" id="IPR045358">
    <property type="entry name" value="Ty3_capsid"/>
</dbReference>
<feature type="region of interest" description="Disordered" evidence="2">
    <location>
        <begin position="69"/>
        <end position="102"/>
    </location>
</feature>
<feature type="domain" description="CCHC-type" evidence="3">
    <location>
        <begin position="325"/>
        <end position="340"/>
    </location>
</feature>